<evidence type="ECO:0000256" key="6">
    <source>
        <dbReference type="ARBA" id="ARBA00023136"/>
    </source>
</evidence>
<dbReference type="InterPro" id="IPR005331">
    <property type="entry name" value="Sulfotransferase"/>
</dbReference>
<dbReference type="PANTHER" id="PTHR12137">
    <property type="entry name" value="CARBOHYDRATE SULFOTRANSFERASE"/>
    <property type="match status" value="1"/>
</dbReference>
<keyword evidence="7" id="KW-0325">Glycoprotein</keyword>
<evidence type="ECO:0000256" key="3">
    <source>
        <dbReference type="ARBA" id="ARBA00022692"/>
    </source>
</evidence>
<gene>
    <name evidence="8" type="ORF">TG4357_01255</name>
</gene>
<evidence type="ECO:0000256" key="2">
    <source>
        <dbReference type="ARBA" id="ARBA00022679"/>
    </source>
</evidence>
<dbReference type="GO" id="GO:0008146">
    <property type="term" value="F:sulfotransferase activity"/>
    <property type="evidence" value="ECO:0007669"/>
    <property type="project" value="InterPro"/>
</dbReference>
<keyword evidence="3" id="KW-0812">Transmembrane</keyword>
<evidence type="ECO:0000256" key="5">
    <source>
        <dbReference type="ARBA" id="ARBA00023034"/>
    </source>
</evidence>
<evidence type="ECO:0000256" key="7">
    <source>
        <dbReference type="ARBA" id="ARBA00023180"/>
    </source>
</evidence>
<evidence type="ECO:0000256" key="4">
    <source>
        <dbReference type="ARBA" id="ARBA00022989"/>
    </source>
</evidence>
<name>A0A0P1F8R6_THAGE</name>
<keyword evidence="4" id="KW-1133">Transmembrane helix</keyword>
<reference evidence="8 9" key="1">
    <citation type="submission" date="2015-09" db="EMBL/GenBank/DDBJ databases">
        <authorList>
            <consortium name="Swine Surveillance"/>
        </authorList>
    </citation>
    <scope>NUCLEOTIDE SEQUENCE [LARGE SCALE GENOMIC DNA]</scope>
    <source>
        <strain evidence="8 9">CECT 4357</strain>
    </source>
</reference>
<dbReference type="Proteomes" id="UP000051587">
    <property type="component" value="Unassembled WGS sequence"/>
</dbReference>
<dbReference type="GO" id="GO:0016020">
    <property type="term" value="C:membrane"/>
    <property type="evidence" value="ECO:0007669"/>
    <property type="project" value="InterPro"/>
</dbReference>
<dbReference type="EMBL" id="CYSA01000015">
    <property type="protein sequence ID" value="CUH64398.1"/>
    <property type="molecule type" value="Genomic_DNA"/>
</dbReference>
<proteinExistence type="predicted"/>
<keyword evidence="2 8" id="KW-0808">Transferase</keyword>
<accession>A0A0P1F8R6</accession>
<dbReference type="STRING" id="53501.SAMN04488043_1224"/>
<dbReference type="AlphaFoldDB" id="A0A0P1F8R6"/>
<keyword evidence="5" id="KW-0333">Golgi apparatus</keyword>
<protein>
    <submittedName>
        <fullName evidence="8">Sulfotransferase family protein</fullName>
    </submittedName>
</protein>
<sequence length="251" mass="28807">MQAQCFKKVKNLMENPLRSLLKVADGPANYLVNFSSRYSYVYVETPKVACSSIKRMLQIAEVDGDLSRLSDDVHDRELSPLKPMYTDPAAFNKLFDDPGTFRFCFVRNPYSRALSCYLDKFVQNEIARPRFLPQLGFSPDSHVTFRDFLLAVRDQTEAECNPHWAPQNFLLNPHAMKYSFIGRFEFLDTHVQLVAERLGFAQYAGQLVAPHRTSAADKVRQHYSRAEIDLVQQIYAGDFEAFGYGWAPDIL</sequence>
<organism evidence="8 9">
    <name type="scientific">Thalassovita gelatinovora</name>
    <name type="common">Thalassobius gelatinovorus</name>
    <dbReference type="NCBI Taxonomy" id="53501"/>
    <lineage>
        <taxon>Bacteria</taxon>
        <taxon>Pseudomonadati</taxon>
        <taxon>Pseudomonadota</taxon>
        <taxon>Alphaproteobacteria</taxon>
        <taxon>Rhodobacterales</taxon>
        <taxon>Roseobacteraceae</taxon>
        <taxon>Thalassovita</taxon>
    </lineage>
</organism>
<evidence type="ECO:0000313" key="9">
    <source>
        <dbReference type="Proteomes" id="UP000051587"/>
    </source>
</evidence>
<evidence type="ECO:0000313" key="8">
    <source>
        <dbReference type="EMBL" id="CUH64398.1"/>
    </source>
</evidence>
<dbReference type="PANTHER" id="PTHR12137:SF54">
    <property type="entry name" value="CARBOHYDRATE SULFOTRANSFERASE"/>
    <property type="match status" value="1"/>
</dbReference>
<comment type="subcellular location">
    <subcellularLocation>
        <location evidence="1">Golgi apparatus membrane</location>
        <topology evidence="1">Single-pass type II membrane protein</topology>
    </subcellularLocation>
</comment>
<evidence type="ECO:0000256" key="1">
    <source>
        <dbReference type="ARBA" id="ARBA00004323"/>
    </source>
</evidence>
<dbReference type="GO" id="GO:0016051">
    <property type="term" value="P:carbohydrate biosynthetic process"/>
    <property type="evidence" value="ECO:0007669"/>
    <property type="project" value="InterPro"/>
</dbReference>
<keyword evidence="6" id="KW-0472">Membrane</keyword>
<dbReference type="InterPro" id="IPR018011">
    <property type="entry name" value="Carb_sulfotrans_8-10"/>
</dbReference>
<keyword evidence="9" id="KW-1185">Reference proteome</keyword>
<dbReference type="Pfam" id="PF03567">
    <property type="entry name" value="Sulfotransfer_2"/>
    <property type="match status" value="1"/>
</dbReference>